<sequence length="60" mass="6479">MMQTPPQAIARLLDRATYEGYRLGFEAARAEAVLLAEHAGQAALAARLRAMAALPDRNAQ</sequence>
<comment type="caution">
    <text evidence="1">The sequence shown here is derived from an EMBL/GenBank/DDBJ whole genome shotgun (WGS) entry which is preliminary data.</text>
</comment>
<reference evidence="1 2" key="1">
    <citation type="submission" date="2020-08" db="EMBL/GenBank/DDBJ databases">
        <title>Genomic Encyclopedia of Type Strains, Phase IV (KMG-IV): sequencing the most valuable type-strain genomes for metagenomic binning, comparative biology and taxonomic classification.</title>
        <authorList>
            <person name="Goeker M."/>
        </authorList>
    </citation>
    <scope>NUCLEOTIDE SEQUENCE [LARGE SCALE GENOMIC DNA]</scope>
    <source>
        <strain evidence="1 2">DSM 19979</strain>
    </source>
</reference>
<proteinExistence type="predicted"/>
<dbReference type="Proteomes" id="UP000553193">
    <property type="component" value="Unassembled WGS sequence"/>
</dbReference>
<gene>
    <name evidence="1" type="ORF">GGQ83_003277</name>
</gene>
<keyword evidence="2" id="KW-1185">Reference proteome</keyword>
<evidence type="ECO:0000313" key="2">
    <source>
        <dbReference type="Proteomes" id="UP000553193"/>
    </source>
</evidence>
<dbReference type="EMBL" id="JACIDJ010000006">
    <property type="protein sequence ID" value="MBB3899817.1"/>
    <property type="molecule type" value="Genomic_DNA"/>
</dbReference>
<dbReference type="AlphaFoldDB" id="A0A840AFI5"/>
<organism evidence="1 2">
    <name type="scientific">Roseococcus suduntuyensis</name>
    <dbReference type="NCBI Taxonomy" id="455361"/>
    <lineage>
        <taxon>Bacteria</taxon>
        <taxon>Pseudomonadati</taxon>
        <taxon>Pseudomonadota</taxon>
        <taxon>Alphaproteobacteria</taxon>
        <taxon>Acetobacterales</taxon>
        <taxon>Roseomonadaceae</taxon>
        <taxon>Roseococcus</taxon>
    </lineage>
</organism>
<protein>
    <submittedName>
        <fullName evidence="1">Uncharacterized protein</fullName>
    </submittedName>
</protein>
<evidence type="ECO:0000313" key="1">
    <source>
        <dbReference type="EMBL" id="MBB3899817.1"/>
    </source>
</evidence>
<accession>A0A840AFI5</accession>
<dbReference type="RefSeq" id="WP_184385916.1">
    <property type="nucleotide sequence ID" value="NZ_JACIDJ010000006.1"/>
</dbReference>
<name>A0A840AFI5_9PROT</name>